<dbReference type="AlphaFoldDB" id="A0A0P9CYL8"/>
<evidence type="ECO:0000256" key="9">
    <source>
        <dbReference type="ARBA" id="ARBA00023136"/>
    </source>
</evidence>
<evidence type="ECO:0000256" key="10">
    <source>
        <dbReference type="SAM" id="Phobius"/>
    </source>
</evidence>
<keyword evidence="7" id="KW-0256">Endoplasmic reticulum</keyword>
<dbReference type="GO" id="GO:0031501">
    <property type="term" value="C:mannosyltransferase complex"/>
    <property type="evidence" value="ECO:0007669"/>
    <property type="project" value="TreeGrafter"/>
</dbReference>
<dbReference type="GO" id="GO:0016020">
    <property type="term" value="C:membrane"/>
    <property type="evidence" value="ECO:0007669"/>
    <property type="project" value="GOC"/>
</dbReference>
<sequence length="430" mass="46931">MSAPELTITRPHAARRVTILGLRVELRPLLVVLGIFLSTRLLLLLVIFLSSAAIPMNTGMFGYADPNNLIVDGLIRHDSWWYVNIVEHGYTMGDIKTGAQGTVTFFPLYPLLVKVVAGPLHNVYLAGLLVSNGALLAALGFLYGLARQEYDEETAARAAFYLAGAPTAVFFSAMYTESLFVALVCATFYFSQRRQWELAAIAGALASATRNTGVLLAAVIALEGMSQQGFRVWPARLIGATATETGAIWWAHIGQRLRSTLRSWRSVLAASYVPIGLLSYMGFLKVTFGDPLGFVHAQATWGRSTSAAGITKIVSSTITNLNIGPNPWSGQINTLTLLCLIATLAFAPLVLVVMLKMRPAYGVYAGLTFFIPLSTGTVGSMTRYVLMLVPCFLLLARWGRRGWVDRLVLGIFLPLMSYFAVLFSHWYFAG</sequence>
<comment type="pathway">
    <text evidence="2">Glycolipid biosynthesis; glycosylphosphatidylinositol-anchor biosynthesis.</text>
</comment>
<keyword evidence="4" id="KW-0328">Glycosyltransferase</keyword>
<evidence type="ECO:0000256" key="7">
    <source>
        <dbReference type="ARBA" id="ARBA00022824"/>
    </source>
</evidence>
<feature type="transmembrane region" description="Helical" evidence="10">
    <location>
        <begin position="29"/>
        <end position="54"/>
    </location>
</feature>
<dbReference type="EMBL" id="LJCR01001264">
    <property type="protein sequence ID" value="KPV50676.1"/>
    <property type="molecule type" value="Genomic_DNA"/>
</dbReference>
<evidence type="ECO:0000256" key="1">
    <source>
        <dbReference type="ARBA" id="ARBA00004477"/>
    </source>
</evidence>
<dbReference type="GO" id="GO:0000009">
    <property type="term" value="F:alpha-1,6-mannosyltransferase activity"/>
    <property type="evidence" value="ECO:0007669"/>
    <property type="project" value="InterPro"/>
</dbReference>
<reference evidence="11 12" key="1">
    <citation type="submission" date="2015-09" db="EMBL/GenBank/DDBJ databases">
        <title>Draft genome sequence of Kouleothrix aurantiaca JCM 19913.</title>
        <authorList>
            <person name="Hemp J."/>
        </authorList>
    </citation>
    <scope>NUCLEOTIDE SEQUENCE [LARGE SCALE GENOMIC DNA]</scope>
    <source>
        <strain evidence="11 12">COM-B</strain>
    </source>
</reference>
<evidence type="ECO:0000256" key="5">
    <source>
        <dbReference type="ARBA" id="ARBA00022679"/>
    </source>
</evidence>
<evidence type="ECO:0000313" key="12">
    <source>
        <dbReference type="Proteomes" id="UP000050509"/>
    </source>
</evidence>
<evidence type="ECO:0000256" key="2">
    <source>
        <dbReference type="ARBA" id="ARBA00004687"/>
    </source>
</evidence>
<keyword evidence="9 10" id="KW-0472">Membrane</keyword>
<comment type="subcellular location">
    <subcellularLocation>
        <location evidence="1">Endoplasmic reticulum membrane</location>
        <topology evidence="1">Multi-pass membrane protein</topology>
    </subcellularLocation>
</comment>
<feature type="transmembrane region" description="Helical" evidence="10">
    <location>
        <begin position="407"/>
        <end position="428"/>
    </location>
</feature>
<keyword evidence="12" id="KW-1185">Reference proteome</keyword>
<feature type="transmembrane region" description="Helical" evidence="10">
    <location>
        <begin position="361"/>
        <end position="378"/>
    </location>
</feature>
<evidence type="ECO:0000256" key="6">
    <source>
        <dbReference type="ARBA" id="ARBA00022692"/>
    </source>
</evidence>
<keyword evidence="5" id="KW-0808">Transferase</keyword>
<feature type="transmembrane region" description="Helical" evidence="10">
    <location>
        <begin position="266"/>
        <end position="284"/>
    </location>
</feature>
<proteinExistence type="predicted"/>
<dbReference type="InterPro" id="IPR007315">
    <property type="entry name" value="PIG-V/Gpi18"/>
</dbReference>
<feature type="transmembrane region" description="Helical" evidence="10">
    <location>
        <begin position="335"/>
        <end position="354"/>
    </location>
</feature>
<dbReference type="UniPathway" id="UPA00196"/>
<gene>
    <name evidence="11" type="ORF">SE17_25505</name>
</gene>
<dbReference type="GO" id="GO:0004376">
    <property type="term" value="F:GPI mannosyltransferase activity"/>
    <property type="evidence" value="ECO:0007669"/>
    <property type="project" value="InterPro"/>
</dbReference>
<evidence type="ECO:0000313" key="11">
    <source>
        <dbReference type="EMBL" id="KPV50676.1"/>
    </source>
</evidence>
<feature type="transmembrane region" description="Helical" evidence="10">
    <location>
        <begin position="158"/>
        <end position="190"/>
    </location>
</feature>
<evidence type="ECO:0000256" key="4">
    <source>
        <dbReference type="ARBA" id="ARBA00022676"/>
    </source>
</evidence>
<comment type="caution">
    <text evidence="11">The sequence shown here is derived from an EMBL/GenBank/DDBJ whole genome shotgun (WGS) entry which is preliminary data.</text>
</comment>
<evidence type="ECO:0000256" key="8">
    <source>
        <dbReference type="ARBA" id="ARBA00022989"/>
    </source>
</evidence>
<name>A0A0P9CYL8_9CHLR</name>
<keyword evidence="6 10" id="KW-0812">Transmembrane</keyword>
<keyword evidence="8 10" id="KW-1133">Transmembrane helix</keyword>
<feature type="transmembrane region" description="Helical" evidence="10">
    <location>
        <begin position="384"/>
        <end position="400"/>
    </location>
</feature>
<evidence type="ECO:0000256" key="3">
    <source>
        <dbReference type="ARBA" id="ARBA00022502"/>
    </source>
</evidence>
<protein>
    <recommendedName>
        <fullName evidence="13">Glycosyltransferase RgtA/B/C/D-like domain-containing protein</fullName>
    </recommendedName>
</protein>
<feature type="transmembrane region" description="Helical" evidence="10">
    <location>
        <begin position="123"/>
        <end position="146"/>
    </location>
</feature>
<keyword evidence="3" id="KW-0337">GPI-anchor biosynthesis</keyword>
<feature type="transmembrane region" description="Helical" evidence="10">
    <location>
        <begin position="196"/>
        <end position="222"/>
    </location>
</feature>
<evidence type="ECO:0008006" key="13">
    <source>
        <dbReference type="Google" id="ProtNLM"/>
    </source>
</evidence>
<dbReference type="PANTHER" id="PTHR12468">
    <property type="entry name" value="GPI MANNOSYLTRANSFERASE 2"/>
    <property type="match status" value="1"/>
</dbReference>
<dbReference type="GO" id="GO:0006506">
    <property type="term" value="P:GPI anchor biosynthetic process"/>
    <property type="evidence" value="ECO:0007669"/>
    <property type="project" value="UniProtKB-UniPathway"/>
</dbReference>
<accession>A0A0P9CYL8</accession>
<organism evidence="11 12">
    <name type="scientific">Kouleothrix aurantiaca</name>
    <dbReference type="NCBI Taxonomy" id="186479"/>
    <lineage>
        <taxon>Bacteria</taxon>
        <taxon>Bacillati</taxon>
        <taxon>Chloroflexota</taxon>
        <taxon>Chloroflexia</taxon>
        <taxon>Chloroflexales</taxon>
        <taxon>Roseiflexineae</taxon>
        <taxon>Roseiflexaceae</taxon>
        <taxon>Kouleothrix</taxon>
    </lineage>
</organism>
<dbReference type="PANTHER" id="PTHR12468:SF2">
    <property type="entry name" value="GPI MANNOSYLTRANSFERASE 2"/>
    <property type="match status" value="1"/>
</dbReference>
<dbReference type="Proteomes" id="UP000050509">
    <property type="component" value="Unassembled WGS sequence"/>
</dbReference>